<feature type="domain" description="Phosphofructokinase" evidence="11">
    <location>
        <begin position="107"/>
        <end position="349"/>
    </location>
</feature>
<evidence type="ECO:0000256" key="9">
    <source>
        <dbReference type="ARBA" id="ARBA00048072"/>
    </source>
</evidence>
<dbReference type="PANTHER" id="PTHR43650:SF1">
    <property type="entry name" value="PYROPHOSPHATE--FRUCTOSE 6-PHOSPHATE 1-PHOSPHOTRANSFERASE SUBUNIT BETA 2"/>
    <property type="match status" value="1"/>
</dbReference>
<dbReference type="Gene3D" id="3.40.50.460">
    <property type="entry name" value="Phosphofructokinase domain"/>
    <property type="match status" value="1"/>
</dbReference>
<dbReference type="Gene3D" id="1.10.10.480">
    <property type="entry name" value="Phosphofructokinase, domain 3"/>
    <property type="match status" value="1"/>
</dbReference>
<organism evidence="12 13">
    <name type="scientific">Chondrus crispus</name>
    <name type="common">Carrageen Irish moss</name>
    <name type="synonym">Polymorpha crispa</name>
    <dbReference type="NCBI Taxonomy" id="2769"/>
    <lineage>
        <taxon>Eukaryota</taxon>
        <taxon>Rhodophyta</taxon>
        <taxon>Florideophyceae</taxon>
        <taxon>Rhodymeniophycidae</taxon>
        <taxon>Gigartinales</taxon>
        <taxon>Gigartinaceae</taxon>
        <taxon>Chondrus</taxon>
    </lineage>
</organism>
<dbReference type="GO" id="GO:0006002">
    <property type="term" value="P:fructose 6-phosphate metabolic process"/>
    <property type="evidence" value="ECO:0007669"/>
    <property type="project" value="InterPro"/>
</dbReference>
<comment type="similarity">
    <text evidence="10">Belongs to the phosphofructokinase type A (PFKA) family. PPi-dependent PFK group II subfamily. Clade 'Long' sub-subfamily.</text>
</comment>
<keyword evidence="13" id="KW-1185">Reference proteome</keyword>
<dbReference type="GO" id="GO:0005524">
    <property type="term" value="F:ATP binding"/>
    <property type="evidence" value="ECO:0007669"/>
    <property type="project" value="InterPro"/>
</dbReference>
<dbReference type="EMBL" id="HG002242">
    <property type="protein sequence ID" value="CDF40762.1"/>
    <property type="molecule type" value="Genomic_DNA"/>
</dbReference>
<dbReference type="OrthoDB" id="537915at2759"/>
<comment type="subcellular location">
    <subcellularLocation>
        <location evidence="10">Cytoplasm</location>
    </subcellularLocation>
</comment>
<evidence type="ECO:0000313" key="12">
    <source>
        <dbReference type="EMBL" id="CDF40762.1"/>
    </source>
</evidence>
<feature type="site" description="Important for catalytic activity; stabilizes the transition state when the phosphoryl donor is PPi" evidence="10">
    <location>
        <position position="236"/>
    </location>
</feature>
<comment type="cofactor">
    <cofactor evidence="1 10">
        <name>Mg(2+)</name>
        <dbReference type="ChEBI" id="CHEBI:18420"/>
    </cofactor>
</comment>
<dbReference type="UniPathway" id="UPA00109">
    <property type="reaction ID" value="UER00182"/>
</dbReference>
<comment type="caution">
    <text evidence="10">Lacks conserved residue(s) required for the propagation of feature annotation.</text>
</comment>
<dbReference type="InterPro" id="IPR000023">
    <property type="entry name" value="Phosphofructokinase_dom"/>
</dbReference>
<dbReference type="RefSeq" id="XP_005711056.1">
    <property type="nucleotide sequence ID" value="XM_005710999.1"/>
</dbReference>
<gene>
    <name evidence="12" type="ORF">CHC_T00007415001</name>
</gene>
<dbReference type="GO" id="GO:0046872">
    <property type="term" value="F:metal ion binding"/>
    <property type="evidence" value="ECO:0007669"/>
    <property type="project" value="UniProtKB-KW"/>
</dbReference>
<dbReference type="PANTHER" id="PTHR43650">
    <property type="entry name" value="PYROPHOSPHATE--FRUCTOSE 6-PHOSPHATE 1-PHOSPHOTRANSFERASE"/>
    <property type="match status" value="1"/>
</dbReference>
<feature type="binding site" evidence="10">
    <location>
        <position position="345"/>
    </location>
    <ligand>
        <name>substrate</name>
    </ligand>
</feature>
<comment type="function">
    <text evidence="2 10">Catalyzes the phosphorylation of D-fructose 6-phosphate, the first committing step of glycolysis. Uses inorganic phosphate (PPi) as phosphoryl donor instead of ATP like common ATP-dependent phosphofructokinases (ATP-PFKs), which renders the reaction reversible, and can thus function both in glycolysis and gluconeogenesis. Consistently, PPi-PFK can replace the enzymes of both the forward (ATP-PFK) and reverse (fructose-bisphosphatase (FBPase)) reactions.</text>
</comment>
<comment type="subunit">
    <text evidence="10">Homodimer or monomer.</text>
</comment>
<evidence type="ECO:0000256" key="1">
    <source>
        <dbReference type="ARBA" id="ARBA00001946"/>
    </source>
</evidence>
<dbReference type="PhylomeDB" id="R7QQI3"/>
<dbReference type="Proteomes" id="UP000012073">
    <property type="component" value="Unassembled WGS sequence"/>
</dbReference>
<dbReference type="AlphaFoldDB" id="R7QQI3"/>
<dbReference type="GO" id="GO:0005829">
    <property type="term" value="C:cytosol"/>
    <property type="evidence" value="ECO:0007669"/>
    <property type="project" value="TreeGrafter"/>
</dbReference>
<dbReference type="Pfam" id="PF00365">
    <property type="entry name" value="PFK"/>
    <property type="match status" value="1"/>
</dbReference>
<evidence type="ECO:0000256" key="2">
    <source>
        <dbReference type="ARBA" id="ARBA00003138"/>
    </source>
</evidence>
<dbReference type="NCBIfam" id="NF005482">
    <property type="entry name" value="PRK07085.1"/>
    <property type="match status" value="1"/>
</dbReference>
<dbReference type="GO" id="GO:0047334">
    <property type="term" value="F:diphosphate-fructose-6-phosphate 1-phosphotransferase activity"/>
    <property type="evidence" value="ECO:0007669"/>
    <property type="project" value="UniProtKB-EC"/>
</dbReference>
<dbReference type="HAMAP" id="MF_01980">
    <property type="entry name" value="Phosphofructokinase_II_Long"/>
    <property type="match status" value="1"/>
</dbReference>
<evidence type="ECO:0000256" key="5">
    <source>
        <dbReference type="ARBA" id="ARBA00022723"/>
    </source>
</evidence>
<evidence type="ECO:0000256" key="10">
    <source>
        <dbReference type="HAMAP-Rule" id="MF_03185"/>
    </source>
</evidence>
<evidence type="ECO:0000256" key="6">
    <source>
        <dbReference type="ARBA" id="ARBA00022777"/>
    </source>
</evidence>
<keyword evidence="8 10" id="KW-0324">Glycolysis</keyword>
<dbReference type="InterPro" id="IPR011183">
    <property type="entry name" value="PfpB_PPi_PFK"/>
</dbReference>
<keyword evidence="7 10" id="KW-0460">Magnesium</keyword>
<keyword evidence="3 10" id="KW-0963">Cytoplasm</keyword>
<feature type="binding site" evidence="10">
    <location>
        <begin position="451"/>
        <end position="454"/>
    </location>
    <ligand>
        <name>substrate</name>
    </ligand>
</feature>
<keyword evidence="4 10" id="KW-0808">Transferase</keyword>
<evidence type="ECO:0000313" key="13">
    <source>
        <dbReference type="Proteomes" id="UP000012073"/>
    </source>
</evidence>
<evidence type="ECO:0000256" key="4">
    <source>
        <dbReference type="ARBA" id="ARBA00022679"/>
    </source>
</evidence>
<evidence type="ECO:0000256" key="8">
    <source>
        <dbReference type="ARBA" id="ARBA00023152"/>
    </source>
</evidence>
<comment type="pathway">
    <text evidence="10">Carbohydrate degradation; glycolysis; D-glyceraldehyde 3-phosphate and glycerone phosphate from D-glucose: step 3/4.</text>
</comment>
<dbReference type="SUPFAM" id="SSF53784">
    <property type="entry name" value="Phosphofructokinase"/>
    <property type="match status" value="1"/>
</dbReference>
<dbReference type="InterPro" id="IPR022953">
    <property type="entry name" value="ATP_PFK"/>
</dbReference>
<dbReference type="GO" id="GO:0003872">
    <property type="term" value="F:6-phosphofructokinase activity"/>
    <property type="evidence" value="ECO:0007669"/>
    <property type="project" value="UniProtKB-UniRule"/>
</dbReference>
<comment type="catalytic activity">
    <reaction evidence="9 10">
        <text>beta-D-fructose 6-phosphate + diphosphate = beta-D-fructose 1,6-bisphosphate + phosphate + H(+)</text>
        <dbReference type="Rhea" id="RHEA:13613"/>
        <dbReference type="ChEBI" id="CHEBI:15378"/>
        <dbReference type="ChEBI" id="CHEBI:32966"/>
        <dbReference type="ChEBI" id="CHEBI:33019"/>
        <dbReference type="ChEBI" id="CHEBI:43474"/>
        <dbReference type="ChEBI" id="CHEBI:57634"/>
        <dbReference type="EC" id="2.7.1.90"/>
    </reaction>
</comment>
<protein>
    <recommendedName>
        <fullName evidence="10">Pyrophosphate--fructose 6-phosphate 1-phosphotransferase</fullName>
        <ecNumber evidence="10">2.7.1.90</ecNumber>
    </recommendedName>
    <alternativeName>
        <fullName evidence="10">6-phosphofructokinase, pyrophosphate dependent</fullName>
    </alternativeName>
    <alternativeName>
        <fullName evidence="10">PPi-dependent phosphofructokinase</fullName>
        <shortName evidence="10">PPi-PFK</shortName>
    </alternativeName>
    <alternativeName>
        <fullName evidence="10">Pyrophosphate-dependent 6-phosphofructose-1-kinase</fullName>
    </alternativeName>
</protein>
<dbReference type="InterPro" id="IPR035966">
    <property type="entry name" value="PKF_sf"/>
</dbReference>
<evidence type="ECO:0000259" key="11">
    <source>
        <dbReference type="Pfam" id="PF00365"/>
    </source>
</evidence>
<dbReference type="GO" id="GO:0009749">
    <property type="term" value="P:response to glucose"/>
    <property type="evidence" value="ECO:0007669"/>
    <property type="project" value="TreeGrafter"/>
</dbReference>
<dbReference type="GeneID" id="17318792"/>
<feature type="active site" description="Proton acceptor" evidence="10">
    <location>
        <position position="239"/>
    </location>
</feature>
<keyword evidence="5 10" id="KW-0479">Metal-binding</keyword>
<dbReference type="Gramene" id="CDF40762">
    <property type="protein sequence ID" value="CDF40762"/>
    <property type="gene ID" value="CHC_T00007415001"/>
</dbReference>
<sequence length="579" mass="62487">MTSKVAIANAAPAPVAEVADVLQSVSLSAHRAPPVTHHSPMQLARLAYTPRISPLLRTPRAVTFTSGEPTTASYDVEVIHSQFPHLFGQPALHFQPSDPLSTPPKKNIAVVLSGGPAPGGHNVISGMYDFVKELNPESNMIGFLSGPDGILKNKHLILTDEIVGPHRNQGGFHMIGSGRTKIETEDQFAAARATAKALDLDALLVIGGDDSNSNAMKLAEDFKAHGLKCAVNGAPKTIDNDLRNAQVEVSFGFDTASKSYAQSTASLAFDAVSAGKAYHFVRVMGRSASHIALECALQVHPNLCFIGEEVKQNNITLADIVNQIADLVCERAALGKNYGIIVIPEGLVEFMPDVEALIVDLNEILATSETPLTYDNCASALTEENAKLFRMLPPAIANQLMLERDPHGNVQVAKIEAERLLISIVTTMLAVRKKNGKFDGKFSGVPHYLGYEARCALPSNFDANYTYGLGRVAAALCCNEKTGYIATLSGLTKKPEEWIPAGYPLTMMMNIERRHGKDVAVIKKMLVDLDGSPFTTFAESRDSWRLADNYRTPGTTQFWGPRADDVNLSLALDAEGKTN</sequence>
<dbReference type="OMA" id="SAKKYWH"/>
<feature type="binding site" evidence="10">
    <location>
        <position position="115"/>
    </location>
    <ligand>
        <name>diphosphate</name>
        <dbReference type="ChEBI" id="CHEBI:33019"/>
    </ligand>
</feature>
<dbReference type="NCBIfam" id="TIGR02477">
    <property type="entry name" value="PFKA_PPi"/>
    <property type="match status" value="1"/>
</dbReference>
<feature type="site" description="Important for catalytic activity and substrate specificity; stabilizes the transition state when the phosphoryl donor is PPi; prevents ATP from binding by mimicking the alpha-phosphate group of ATP" evidence="10">
    <location>
        <position position="210"/>
    </location>
</feature>
<dbReference type="PRINTS" id="PR00476">
    <property type="entry name" value="PHFRCTKINASE"/>
</dbReference>
<reference evidence="13" key="1">
    <citation type="journal article" date="2013" name="Proc. Natl. Acad. Sci. U.S.A.">
        <title>Genome structure and metabolic features in the red seaweed Chondrus crispus shed light on evolution of the Archaeplastida.</title>
        <authorList>
            <person name="Collen J."/>
            <person name="Porcel B."/>
            <person name="Carre W."/>
            <person name="Ball S.G."/>
            <person name="Chaparro C."/>
            <person name="Tonon T."/>
            <person name="Barbeyron T."/>
            <person name="Michel G."/>
            <person name="Noel B."/>
            <person name="Valentin K."/>
            <person name="Elias M."/>
            <person name="Artiguenave F."/>
            <person name="Arun A."/>
            <person name="Aury J.M."/>
            <person name="Barbosa-Neto J.F."/>
            <person name="Bothwell J.H."/>
            <person name="Bouget F.Y."/>
            <person name="Brillet L."/>
            <person name="Cabello-Hurtado F."/>
            <person name="Capella-Gutierrez S."/>
            <person name="Charrier B."/>
            <person name="Cladiere L."/>
            <person name="Cock J.M."/>
            <person name="Coelho S.M."/>
            <person name="Colleoni C."/>
            <person name="Czjzek M."/>
            <person name="Da Silva C."/>
            <person name="Delage L."/>
            <person name="Denoeud F."/>
            <person name="Deschamps P."/>
            <person name="Dittami S.M."/>
            <person name="Gabaldon T."/>
            <person name="Gachon C.M."/>
            <person name="Groisillier A."/>
            <person name="Herve C."/>
            <person name="Jabbari K."/>
            <person name="Katinka M."/>
            <person name="Kloareg B."/>
            <person name="Kowalczyk N."/>
            <person name="Labadie K."/>
            <person name="Leblanc C."/>
            <person name="Lopez P.J."/>
            <person name="McLachlan D.H."/>
            <person name="Meslet-Cladiere L."/>
            <person name="Moustafa A."/>
            <person name="Nehr Z."/>
            <person name="Nyvall Collen P."/>
            <person name="Panaud O."/>
            <person name="Partensky F."/>
            <person name="Poulain J."/>
            <person name="Rensing S.A."/>
            <person name="Rousvoal S."/>
            <person name="Samson G."/>
            <person name="Symeonidi A."/>
            <person name="Weissenbach J."/>
            <person name="Zambounis A."/>
            <person name="Wincker P."/>
            <person name="Boyen C."/>
        </authorList>
    </citation>
    <scope>NUCLEOTIDE SEQUENCE [LARGE SCALE GENOMIC DNA]</scope>
    <source>
        <strain evidence="13">cv. Stackhouse</strain>
    </source>
</reference>
<feature type="binding site" evidence="10">
    <location>
        <position position="209"/>
    </location>
    <ligand>
        <name>Mg(2+)</name>
        <dbReference type="ChEBI" id="CHEBI:18420"/>
        <note>catalytic</note>
    </ligand>
</feature>
<evidence type="ECO:0000256" key="3">
    <source>
        <dbReference type="ARBA" id="ARBA00022490"/>
    </source>
</evidence>
<dbReference type="Gene3D" id="3.40.50.450">
    <property type="match status" value="1"/>
</dbReference>
<evidence type="ECO:0000256" key="7">
    <source>
        <dbReference type="ARBA" id="ARBA00022842"/>
    </source>
</evidence>
<comment type="activity regulation">
    <text evidence="10">Non-allosteric.</text>
</comment>
<dbReference type="KEGG" id="ccp:CHC_T00007415001"/>
<accession>R7QQI3</accession>
<name>R7QQI3_CHOCR</name>
<keyword evidence="6 10" id="KW-0418">Kinase</keyword>
<feature type="binding site" evidence="10">
    <location>
        <begin position="284"/>
        <end position="286"/>
    </location>
    <ligand>
        <name>substrate</name>
    </ligand>
</feature>
<dbReference type="STRING" id="2769.R7QQI3"/>
<feature type="binding site" evidence="10">
    <location>
        <begin position="237"/>
        <end position="239"/>
    </location>
    <ligand>
        <name>substrate</name>
    </ligand>
</feature>
<proteinExistence type="inferred from homology"/>
<dbReference type="EC" id="2.7.1.90" evidence="10"/>